<accession>A0A1M5PET4</accession>
<dbReference type="STRING" id="996342.SAMN05443551_1270"/>
<dbReference type="AlphaFoldDB" id="A0A1M5PET4"/>
<proteinExistence type="predicted"/>
<sequence length="565" mass="58819">MFTKISIRIVLACSVALSPAVAAANDALIGGIVGGIIGGAISNQPKRQTTTKRVYKPAPVKRTVNTAQREANRQTQEALNYFGFNAGAPDGVMGRNSRAAVTAYQVHLGYPATGQVTQFERDFLISSYYRAQSGGATTAQLIAQHPQGVRGLLLTYRDEKLNGGAGSSAIAGHYGMPPVVAAAVNEIAKSSDPSAEQLIQRSGFVQLADINGDGQTDYILDTSVTGSAFWCNAQACAVRVFASTPDGYERNDFQAFNVSPAMFSCTRGTCSKTNDGSQLATAQLIPQQPAPVPTLPNTQMASIQAPAGVATPVPSAQPVVNGSTTVVNSAPTIPNFFGGSEGTAQSLTSYCAKVNLMTSANGGFVTEASFSDPSFTLAEQMCLTRTAVMAEGDDLIAKVSNVTPEQVTQQCRSFGPLLKEHVSAVSLKSRADAIAGVSSFVLSSGMSPQQLTATAKICLSVGYRVDDMDVAIGSALLLAALGDHAYGELAGHHLSQGIGATKRTDLAAEWYTATLTALADGANPVFVPNQGERLALLQLATSSLTGGATVSEPVQMQIPQLIVDQ</sequence>
<evidence type="ECO:0000259" key="2">
    <source>
        <dbReference type="Pfam" id="PF01471"/>
    </source>
</evidence>
<dbReference type="OrthoDB" id="7444491at2"/>
<feature type="domain" description="Peptidoglycan binding-like" evidence="2">
    <location>
        <begin position="73"/>
        <end position="117"/>
    </location>
</feature>
<evidence type="ECO:0000256" key="1">
    <source>
        <dbReference type="SAM" id="SignalP"/>
    </source>
</evidence>
<gene>
    <name evidence="3" type="ORF">SAMN05443551_1270</name>
</gene>
<dbReference type="SUPFAM" id="SSF47090">
    <property type="entry name" value="PGBD-like"/>
    <property type="match status" value="1"/>
</dbReference>
<keyword evidence="1" id="KW-0732">Signal</keyword>
<reference evidence="3 4" key="1">
    <citation type="submission" date="2016-11" db="EMBL/GenBank/DDBJ databases">
        <authorList>
            <person name="Jaros S."/>
            <person name="Januszkiewicz K."/>
            <person name="Wedrychowicz H."/>
        </authorList>
    </citation>
    <scope>NUCLEOTIDE SEQUENCE [LARGE SCALE GENOMIC DNA]</scope>
    <source>
        <strain evidence="3 4">DSM 29431</strain>
    </source>
</reference>
<dbReference type="InterPro" id="IPR002477">
    <property type="entry name" value="Peptidoglycan-bd-like"/>
</dbReference>
<feature type="chain" id="PRO_5012928897" evidence="1">
    <location>
        <begin position="24"/>
        <end position="565"/>
    </location>
</feature>
<dbReference type="EMBL" id="FQXC01000001">
    <property type="protein sequence ID" value="SHH00255.1"/>
    <property type="molecule type" value="Genomic_DNA"/>
</dbReference>
<dbReference type="RefSeq" id="WP_072776582.1">
    <property type="nucleotide sequence ID" value="NZ_FQXC01000001.1"/>
</dbReference>
<dbReference type="Pfam" id="PF01471">
    <property type="entry name" value="PG_binding_1"/>
    <property type="match status" value="1"/>
</dbReference>
<feature type="signal peptide" evidence="1">
    <location>
        <begin position="1"/>
        <end position="23"/>
    </location>
</feature>
<dbReference type="Gene3D" id="1.10.101.10">
    <property type="entry name" value="PGBD-like superfamily/PGBD"/>
    <property type="match status" value="1"/>
</dbReference>
<dbReference type="InterPro" id="IPR036366">
    <property type="entry name" value="PGBDSf"/>
</dbReference>
<evidence type="ECO:0000313" key="4">
    <source>
        <dbReference type="Proteomes" id="UP000184221"/>
    </source>
</evidence>
<organism evidence="3 4">
    <name type="scientific">Marivita hallyeonensis</name>
    <dbReference type="NCBI Taxonomy" id="996342"/>
    <lineage>
        <taxon>Bacteria</taxon>
        <taxon>Pseudomonadati</taxon>
        <taxon>Pseudomonadota</taxon>
        <taxon>Alphaproteobacteria</taxon>
        <taxon>Rhodobacterales</taxon>
        <taxon>Roseobacteraceae</taxon>
        <taxon>Marivita</taxon>
    </lineage>
</organism>
<protein>
    <submittedName>
        <fullName evidence="3">Putative peptidoglycan binding domain-containing protein</fullName>
    </submittedName>
</protein>
<dbReference type="InterPro" id="IPR036365">
    <property type="entry name" value="PGBD-like_sf"/>
</dbReference>
<keyword evidence="4" id="KW-1185">Reference proteome</keyword>
<dbReference type="Proteomes" id="UP000184221">
    <property type="component" value="Unassembled WGS sequence"/>
</dbReference>
<name>A0A1M5PET4_9RHOB</name>
<evidence type="ECO:0000313" key="3">
    <source>
        <dbReference type="EMBL" id="SHH00255.1"/>
    </source>
</evidence>